<evidence type="ECO:0000256" key="1">
    <source>
        <dbReference type="ARBA" id="ARBA00023015"/>
    </source>
</evidence>
<dbReference type="InterPro" id="IPR051081">
    <property type="entry name" value="HTH_MetalResp_TranReg"/>
</dbReference>
<evidence type="ECO:0000313" key="5">
    <source>
        <dbReference type="EMBL" id="KAB2813354.1"/>
    </source>
</evidence>
<evidence type="ECO:0000313" key="6">
    <source>
        <dbReference type="Proteomes" id="UP000449906"/>
    </source>
</evidence>
<protein>
    <submittedName>
        <fullName evidence="5">Winged helix-turn-helix transcriptional regulator</fullName>
    </submittedName>
</protein>
<dbReference type="InterPro" id="IPR036390">
    <property type="entry name" value="WH_DNA-bd_sf"/>
</dbReference>
<dbReference type="InterPro" id="IPR036388">
    <property type="entry name" value="WH-like_DNA-bd_sf"/>
</dbReference>
<keyword evidence="2" id="KW-0238">DNA-binding</keyword>
<dbReference type="PANTHER" id="PTHR33154:SF18">
    <property type="entry name" value="ARSENICAL RESISTANCE OPERON REPRESSOR"/>
    <property type="match status" value="1"/>
</dbReference>
<dbReference type="Gene3D" id="1.10.10.10">
    <property type="entry name" value="Winged helix-like DNA-binding domain superfamily/Winged helix DNA-binding domain"/>
    <property type="match status" value="1"/>
</dbReference>
<dbReference type="EMBL" id="WBVM01000001">
    <property type="protein sequence ID" value="KAB2813354.1"/>
    <property type="molecule type" value="Genomic_DNA"/>
</dbReference>
<evidence type="ECO:0000256" key="2">
    <source>
        <dbReference type="ARBA" id="ARBA00023125"/>
    </source>
</evidence>
<dbReference type="PROSITE" id="PS50987">
    <property type="entry name" value="HTH_ARSR_2"/>
    <property type="match status" value="1"/>
</dbReference>
<dbReference type="Proteomes" id="UP000449906">
    <property type="component" value="Unassembled WGS sequence"/>
</dbReference>
<dbReference type="SUPFAM" id="SSF46785">
    <property type="entry name" value="Winged helix' DNA-binding domain"/>
    <property type="match status" value="1"/>
</dbReference>
<feature type="domain" description="HTH arsR-type" evidence="4">
    <location>
        <begin position="1"/>
        <end position="80"/>
    </location>
</feature>
<dbReference type="SMART" id="SM00418">
    <property type="entry name" value="HTH_ARSR"/>
    <property type="match status" value="1"/>
</dbReference>
<evidence type="ECO:0000256" key="3">
    <source>
        <dbReference type="ARBA" id="ARBA00023163"/>
    </source>
</evidence>
<dbReference type="NCBIfam" id="NF033788">
    <property type="entry name" value="HTH_metalloreg"/>
    <property type="match status" value="1"/>
</dbReference>
<name>A0A7J5E603_NOCSI</name>
<organism evidence="5 6">
    <name type="scientific">Nocardioides simplex</name>
    <name type="common">Arthrobacter simplex</name>
    <dbReference type="NCBI Taxonomy" id="2045"/>
    <lineage>
        <taxon>Bacteria</taxon>
        <taxon>Bacillati</taxon>
        <taxon>Actinomycetota</taxon>
        <taxon>Actinomycetes</taxon>
        <taxon>Propionibacteriales</taxon>
        <taxon>Nocardioidaceae</taxon>
        <taxon>Pimelobacter</taxon>
    </lineage>
</organism>
<dbReference type="Pfam" id="PF01022">
    <property type="entry name" value="HTH_5"/>
    <property type="match status" value="1"/>
</dbReference>
<evidence type="ECO:0000259" key="4">
    <source>
        <dbReference type="PROSITE" id="PS50987"/>
    </source>
</evidence>
<sequence length="80" mass="8643">MLSVVSNPTRLQILSLIHHSPSGTARVADLTAVLELSQPTVSHHMKVMHGAGIVAREPVGREVWYSIVPARLAAIADLLR</sequence>
<keyword evidence="1" id="KW-0805">Transcription regulation</keyword>
<dbReference type="GO" id="GO:0003700">
    <property type="term" value="F:DNA-binding transcription factor activity"/>
    <property type="evidence" value="ECO:0007669"/>
    <property type="project" value="InterPro"/>
</dbReference>
<dbReference type="InterPro" id="IPR001845">
    <property type="entry name" value="HTH_ArsR_DNA-bd_dom"/>
</dbReference>
<gene>
    <name evidence="5" type="ORF">F9L07_03330</name>
</gene>
<dbReference type="InterPro" id="IPR011991">
    <property type="entry name" value="ArsR-like_HTH"/>
</dbReference>
<keyword evidence="3" id="KW-0804">Transcription</keyword>
<dbReference type="PANTHER" id="PTHR33154">
    <property type="entry name" value="TRANSCRIPTIONAL REGULATOR, ARSR FAMILY"/>
    <property type="match status" value="1"/>
</dbReference>
<dbReference type="AlphaFoldDB" id="A0A7J5E603"/>
<reference evidence="5 6" key="1">
    <citation type="submission" date="2019-09" db="EMBL/GenBank/DDBJ databases">
        <title>Pimelobacter sp. isolated from Paulinella.</title>
        <authorList>
            <person name="Jeong S.E."/>
        </authorList>
    </citation>
    <scope>NUCLEOTIDE SEQUENCE [LARGE SCALE GENOMIC DNA]</scope>
    <source>
        <strain evidence="5 6">Pch-N</strain>
    </source>
</reference>
<dbReference type="CDD" id="cd00090">
    <property type="entry name" value="HTH_ARSR"/>
    <property type="match status" value="1"/>
</dbReference>
<dbReference type="PRINTS" id="PR00778">
    <property type="entry name" value="HTHARSR"/>
</dbReference>
<accession>A0A7J5E603</accession>
<dbReference type="GO" id="GO:0003677">
    <property type="term" value="F:DNA binding"/>
    <property type="evidence" value="ECO:0007669"/>
    <property type="project" value="UniProtKB-KW"/>
</dbReference>
<proteinExistence type="predicted"/>
<comment type="caution">
    <text evidence="5">The sequence shown here is derived from an EMBL/GenBank/DDBJ whole genome shotgun (WGS) entry which is preliminary data.</text>
</comment>